<evidence type="ECO:0000256" key="7">
    <source>
        <dbReference type="ARBA" id="ARBA00023180"/>
    </source>
</evidence>
<dbReference type="InterPro" id="IPR037272">
    <property type="entry name" value="SNS_sf"/>
</dbReference>
<feature type="transmembrane region" description="Helical" evidence="9">
    <location>
        <begin position="182"/>
        <end position="203"/>
    </location>
</feature>
<feature type="transmembrane region" description="Helical" evidence="9">
    <location>
        <begin position="134"/>
        <end position="154"/>
    </location>
</feature>
<evidence type="ECO:0000256" key="3">
    <source>
        <dbReference type="ARBA" id="ARBA00022692"/>
    </source>
</evidence>
<feature type="binding site" evidence="8">
    <location>
        <position position="189"/>
    </location>
    <ligand>
        <name>Na(+)</name>
        <dbReference type="ChEBI" id="CHEBI:29101"/>
        <label>1</label>
    </ligand>
</feature>
<keyword evidence="8" id="KW-0479">Metal-binding</keyword>
<feature type="binding site" evidence="8">
    <location>
        <position position="221"/>
    </location>
    <ligand>
        <name>Na(+)</name>
        <dbReference type="ChEBI" id="CHEBI:29101"/>
        <label>1</label>
    </ligand>
</feature>
<keyword evidence="6 9" id="KW-0472">Membrane</keyword>
<dbReference type="GO" id="GO:0015293">
    <property type="term" value="F:symporter activity"/>
    <property type="evidence" value="ECO:0007669"/>
    <property type="project" value="UniProtKB-KW"/>
</dbReference>
<dbReference type="PROSITE" id="PS00754">
    <property type="entry name" value="NA_NEUROTRAN_SYMP_2"/>
    <property type="match status" value="1"/>
</dbReference>
<proteinExistence type="predicted"/>
<keyword evidence="3 9" id="KW-0812">Transmembrane</keyword>
<evidence type="ECO:0000256" key="2">
    <source>
        <dbReference type="ARBA" id="ARBA00022448"/>
    </source>
</evidence>
<keyword evidence="7" id="KW-0325">Glycoprotein</keyword>
<feature type="binding site" evidence="8">
    <location>
        <position position="342"/>
    </location>
    <ligand>
        <name>Na(+)</name>
        <dbReference type="ChEBI" id="CHEBI:29101"/>
        <label>1</label>
    </ligand>
</feature>
<dbReference type="InterPro" id="IPR002438">
    <property type="entry name" value="Neutral_aa_SLC6"/>
</dbReference>
<dbReference type="GO" id="GO:0046872">
    <property type="term" value="F:metal ion binding"/>
    <property type="evidence" value="ECO:0007669"/>
    <property type="project" value="UniProtKB-KW"/>
</dbReference>
<evidence type="ECO:0000256" key="4">
    <source>
        <dbReference type="ARBA" id="ARBA00022847"/>
    </source>
</evidence>
<organism evidence="10 11">
    <name type="scientific">Eptatretus burgeri</name>
    <name type="common">Inshore hagfish</name>
    <dbReference type="NCBI Taxonomy" id="7764"/>
    <lineage>
        <taxon>Eukaryota</taxon>
        <taxon>Metazoa</taxon>
        <taxon>Chordata</taxon>
        <taxon>Craniata</taxon>
        <taxon>Vertebrata</taxon>
        <taxon>Cyclostomata</taxon>
        <taxon>Myxini</taxon>
        <taxon>Myxiniformes</taxon>
        <taxon>Myxinidae</taxon>
        <taxon>Eptatretinae</taxon>
        <taxon>Eptatretus</taxon>
    </lineage>
</organism>
<keyword evidence="4" id="KW-0769">Symport</keyword>
<keyword evidence="5 9" id="KW-1133">Transmembrane helix</keyword>
<feature type="transmembrane region" description="Helical" evidence="9">
    <location>
        <begin position="21"/>
        <end position="52"/>
    </location>
</feature>
<keyword evidence="8" id="KW-0915">Sodium</keyword>
<feature type="transmembrane region" description="Helical" evidence="9">
    <location>
        <begin position="399"/>
        <end position="422"/>
    </location>
</feature>
<dbReference type="PROSITE" id="PS50267">
    <property type="entry name" value="NA_NEUROTRAN_SYMP_3"/>
    <property type="match status" value="1"/>
</dbReference>
<keyword evidence="11" id="KW-1185">Reference proteome</keyword>
<evidence type="ECO:0000256" key="5">
    <source>
        <dbReference type="ARBA" id="ARBA00022989"/>
    </source>
</evidence>
<feature type="transmembrane region" description="Helical" evidence="9">
    <location>
        <begin position="326"/>
        <end position="347"/>
    </location>
</feature>
<reference evidence="10" key="1">
    <citation type="submission" date="2025-05" db="UniProtKB">
        <authorList>
            <consortium name="Ensembl"/>
        </authorList>
    </citation>
    <scope>IDENTIFICATION</scope>
</reference>
<dbReference type="GeneTree" id="ENSGT00940000158906"/>
<dbReference type="PANTHER" id="PTHR11616">
    <property type="entry name" value="SODIUM/CHLORIDE DEPENDENT TRANSPORTER"/>
    <property type="match status" value="1"/>
</dbReference>
<evidence type="ECO:0000256" key="8">
    <source>
        <dbReference type="PIRSR" id="PIRSR600175-1"/>
    </source>
</evidence>
<feature type="transmembrane region" description="Helical" evidence="9">
    <location>
        <begin position="368"/>
        <end position="393"/>
    </location>
</feature>
<sequence>MCIGQRLRSSCIGVWSQIHPCLMGLGIANMLSSIFIAMYYNTIVAWILWYFFQSFQETLPWTFCPIWANGSGMEMECAQSSPVQYFWYRKTLNISPQLEDSGSLQWWLVLCLCTAWLIIYVCTSRSIETTGKAVYVTGPFPYIILFCFLVRGVTLEGATDGLVYLFTPDVEILKRPEVWMNAATQIFFSLSVGFGGMIAFSSYNPIKNDCEMDAVIVALINSATSIFASIPVFSVLGFKATISLHNCLDKNIKLLMNEFDVAEGTITRDSYTHWFSVYNATNPDRVNPLDLAECSLDTFLNQAASGTGLVFIIFTEAIVNMPLPQLWSVLFFIMLCMLGMSSMFGNVEGVLTPLLDLKVFPPSWPKELIQGLICLVFLLLSLVFTLASGNYWLTVFNDFAGSIPLLFVGFFEAIAVAHIFGYNRFSKDMKKMVGRTPNWYWKLTLCFIRPLHAGCYIRGLHCSTSIDSINI</sequence>
<dbReference type="PANTHER" id="PTHR11616:SF109">
    <property type="entry name" value="INACTIVE SODIUM-DEPENDENT NEUTRAL AMINO ACID TRANSPORTER B(0)AT3"/>
    <property type="match status" value="1"/>
</dbReference>
<dbReference type="InterPro" id="IPR000175">
    <property type="entry name" value="Na/ntran_symport"/>
</dbReference>
<dbReference type="GO" id="GO:0005886">
    <property type="term" value="C:plasma membrane"/>
    <property type="evidence" value="ECO:0007669"/>
    <property type="project" value="InterPro"/>
</dbReference>
<accession>A0A8C4NAI2</accession>
<dbReference type="OMA" id="NTIVAWI"/>
<keyword evidence="2" id="KW-0813">Transport</keyword>
<dbReference type="PRINTS" id="PR00176">
    <property type="entry name" value="NANEUSMPORT"/>
</dbReference>
<evidence type="ECO:0000256" key="9">
    <source>
        <dbReference type="SAM" id="Phobius"/>
    </source>
</evidence>
<evidence type="ECO:0000256" key="6">
    <source>
        <dbReference type="ARBA" id="ARBA00023136"/>
    </source>
</evidence>
<dbReference type="GO" id="GO:0035725">
    <property type="term" value="P:sodium ion transmembrane transport"/>
    <property type="evidence" value="ECO:0007669"/>
    <property type="project" value="TreeGrafter"/>
</dbReference>
<feature type="transmembrane region" description="Helical" evidence="9">
    <location>
        <begin position="104"/>
        <end position="122"/>
    </location>
</feature>
<dbReference type="Pfam" id="PF00209">
    <property type="entry name" value="SNF"/>
    <property type="match status" value="1"/>
</dbReference>
<comment type="subcellular location">
    <subcellularLocation>
        <location evidence="1">Membrane</location>
        <topology evidence="1">Multi-pass membrane protein</topology>
    </subcellularLocation>
</comment>
<evidence type="ECO:0000256" key="1">
    <source>
        <dbReference type="ARBA" id="ARBA00004141"/>
    </source>
</evidence>
<name>A0A8C4NAI2_EPTBU</name>
<feature type="binding site" evidence="8">
    <location>
        <position position="338"/>
    </location>
    <ligand>
        <name>Na(+)</name>
        <dbReference type="ChEBI" id="CHEBI:29101"/>
        <label>1</label>
    </ligand>
</feature>
<evidence type="ECO:0000313" key="11">
    <source>
        <dbReference type="Proteomes" id="UP000694388"/>
    </source>
</evidence>
<dbReference type="Ensembl" id="ENSEBUT00000000427.1">
    <property type="protein sequence ID" value="ENSEBUP00000000138.1"/>
    <property type="gene ID" value="ENSEBUG00000000376.1"/>
</dbReference>
<dbReference type="Proteomes" id="UP000694388">
    <property type="component" value="Unplaced"/>
</dbReference>
<dbReference type="PRINTS" id="PR01206">
    <property type="entry name" value="ORPHTRNSPORT"/>
</dbReference>
<dbReference type="Ensembl" id="ENSEBUT00000000405.1">
    <property type="protein sequence ID" value="ENSEBUP00000000116.1"/>
    <property type="gene ID" value="ENSEBUG00000000376.1"/>
</dbReference>
<dbReference type="AlphaFoldDB" id="A0A8C4NAI2"/>
<dbReference type="SUPFAM" id="SSF161070">
    <property type="entry name" value="SNF-like"/>
    <property type="match status" value="1"/>
</dbReference>
<evidence type="ECO:0000313" key="10">
    <source>
        <dbReference type="Ensembl" id="ENSEBUP00000000138.1"/>
    </source>
</evidence>
<feature type="transmembrane region" description="Helical" evidence="9">
    <location>
        <begin position="215"/>
        <end position="236"/>
    </location>
</feature>
<dbReference type="GO" id="GO:0006865">
    <property type="term" value="P:amino acid transport"/>
    <property type="evidence" value="ECO:0007669"/>
    <property type="project" value="TreeGrafter"/>
</dbReference>
<protein>
    <submittedName>
        <fullName evidence="10">Solute carrier family 6 member 18</fullName>
    </submittedName>
</protein>